<proteinExistence type="predicted"/>
<feature type="domain" description="Beta-lactamase-related" evidence="1">
    <location>
        <begin position="2"/>
        <end position="229"/>
    </location>
</feature>
<feature type="non-terminal residue" evidence="2">
    <location>
        <position position="1"/>
    </location>
</feature>
<dbReference type="AlphaFoldDB" id="A0A383EBQ9"/>
<reference evidence="2" key="1">
    <citation type="submission" date="2018-05" db="EMBL/GenBank/DDBJ databases">
        <authorList>
            <person name="Lanie J.A."/>
            <person name="Ng W.-L."/>
            <person name="Kazmierczak K.M."/>
            <person name="Andrzejewski T.M."/>
            <person name="Davidsen T.M."/>
            <person name="Wayne K.J."/>
            <person name="Tettelin H."/>
            <person name="Glass J.I."/>
            <person name="Rusch D."/>
            <person name="Podicherti R."/>
            <person name="Tsui H.-C.T."/>
            <person name="Winkler M.E."/>
        </authorList>
    </citation>
    <scope>NUCLEOTIDE SEQUENCE</scope>
</reference>
<evidence type="ECO:0000313" key="2">
    <source>
        <dbReference type="EMBL" id="SVE53538.1"/>
    </source>
</evidence>
<dbReference type="InterPro" id="IPR001466">
    <property type="entry name" value="Beta-lactam-related"/>
</dbReference>
<accession>A0A383EBQ9</accession>
<organism evidence="2">
    <name type="scientific">marine metagenome</name>
    <dbReference type="NCBI Taxonomy" id="408172"/>
    <lineage>
        <taxon>unclassified sequences</taxon>
        <taxon>metagenomes</taxon>
        <taxon>ecological metagenomes</taxon>
    </lineage>
</organism>
<dbReference type="PANTHER" id="PTHR43283:SF7">
    <property type="entry name" value="BETA-LACTAMASE-RELATED DOMAIN-CONTAINING PROTEIN"/>
    <property type="match status" value="1"/>
</dbReference>
<sequence length="232" mass="26792">AKSFYAALVGISIDRGEIGGLDDKVGLYLDYFNDERSEVTLRDLLIMSSGLEYPENQHENMFFLYDQLDYAQQIGMEKEPGTLFEYNNVDSMLLGDVLQKVTGKRADELLIERIFSKIGINNFTLWKDGAGNVLTYCCIDMSARDFSKFGLLFSRNGNWDGEEIISKDFVDETFTQVWDVTPQWWTDSERGYSLHWWVSKNDEEGSIFNASGKYGQYIFVDRKNDIIFTRIT</sequence>
<dbReference type="SUPFAM" id="SSF56601">
    <property type="entry name" value="beta-lactamase/transpeptidase-like"/>
    <property type="match status" value="1"/>
</dbReference>
<evidence type="ECO:0000259" key="1">
    <source>
        <dbReference type="Pfam" id="PF00144"/>
    </source>
</evidence>
<dbReference type="InterPro" id="IPR050789">
    <property type="entry name" value="Diverse_Enzym_Activities"/>
</dbReference>
<dbReference type="PANTHER" id="PTHR43283">
    <property type="entry name" value="BETA-LACTAMASE-RELATED"/>
    <property type="match status" value="1"/>
</dbReference>
<feature type="non-terminal residue" evidence="2">
    <location>
        <position position="232"/>
    </location>
</feature>
<dbReference type="EMBL" id="UINC01224076">
    <property type="protein sequence ID" value="SVE53538.1"/>
    <property type="molecule type" value="Genomic_DNA"/>
</dbReference>
<dbReference type="InterPro" id="IPR012338">
    <property type="entry name" value="Beta-lactam/transpept-like"/>
</dbReference>
<name>A0A383EBQ9_9ZZZZ</name>
<gene>
    <name evidence="2" type="ORF">METZ01_LOCUS506392</name>
</gene>
<protein>
    <recommendedName>
        <fullName evidence="1">Beta-lactamase-related domain-containing protein</fullName>
    </recommendedName>
</protein>
<dbReference type="Gene3D" id="3.40.710.10">
    <property type="entry name" value="DD-peptidase/beta-lactamase superfamily"/>
    <property type="match status" value="1"/>
</dbReference>
<dbReference type="Pfam" id="PF00144">
    <property type="entry name" value="Beta-lactamase"/>
    <property type="match status" value="1"/>
</dbReference>